<comment type="caution">
    <text evidence="2">The sequence shown here is derived from an EMBL/GenBank/DDBJ whole genome shotgun (WGS) entry which is preliminary data.</text>
</comment>
<dbReference type="Proteomes" id="UP000326903">
    <property type="component" value="Unassembled WGS sequence"/>
</dbReference>
<sequence length="163" mass="18593">MTPATKNRSLISIIVFLLITNIAMLVFFLVTNNPAQKSSRSKDQNGMSDMLQKEVGFSKAQLDAYQSLRKNQLNTLHNLFDQLRKSKMDFYNLVYSLQVDDSSVNKAADAIAGRQKALDLHMFNHFKMVRDICTPGQLPKFDSTIQKVFVRMTGRTGREHPHN</sequence>
<evidence type="ECO:0000256" key="1">
    <source>
        <dbReference type="SAM" id="Phobius"/>
    </source>
</evidence>
<keyword evidence="1" id="KW-0812">Transmembrane</keyword>
<protein>
    <recommendedName>
        <fullName evidence="4">Periplasmic heavy metal sensor</fullName>
    </recommendedName>
</protein>
<evidence type="ECO:0000313" key="2">
    <source>
        <dbReference type="EMBL" id="KAA9039380.1"/>
    </source>
</evidence>
<name>A0A5J5IGI2_9BACT</name>
<accession>A0A5J5IGI2</accession>
<evidence type="ECO:0008006" key="4">
    <source>
        <dbReference type="Google" id="ProtNLM"/>
    </source>
</evidence>
<keyword evidence="1" id="KW-1133">Transmembrane helix</keyword>
<keyword evidence="3" id="KW-1185">Reference proteome</keyword>
<organism evidence="2 3">
    <name type="scientific">Ginsengibacter hankyongi</name>
    <dbReference type="NCBI Taxonomy" id="2607284"/>
    <lineage>
        <taxon>Bacteria</taxon>
        <taxon>Pseudomonadati</taxon>
        <taxon>Bacteroidota</taxon>
        <taxon>Chitinophagia</taxon>
        <taxon>Chitinophagales</taxon>
        <taxon>Chitinophagaceae</taxon>
        <taxon>Ginsengibacter</taxon>
    </lineage>
</organism>
<evidence type="ECO:0000313" key="3">
    <source>
        <dbReference type="Proteomes" id="UP000326903"/>
    </source>
</evidence>
<reference evidence="2 3" key="1">
    <citation type="submission" date="2019-09" db="EMBL/GenBank/DDBJ databases">
        <title>Draft genome sequence of Ginsengibacter sp. BR5-29.</title>
        <authorList>
            <person name="Im W.-T."/>
        </authorList>
    </citation>
    <scope>NUCLEOTIDE SEQUENCE [LARGE SCALE GENOMIC DNA]</scope>
    <source>
        <strain evidence="2 3">BR5-29</strain>
    </source>
</reference>
<dbReference type="Gene3D" id="1.20.120.1490">
    <property type="match status" value="1"/>
</dbReference>
<keyword evidence="1" id="KW-0472">Membrane</keyword>
<dbReference type="RefSeq" id="WP_150414791.1">
    <property type="nucleotide sequence ID" value="NZ_VYQF01000002.1"/>
</dbReference>
<dbReference type="EMBL" id="VYQF01000002">
    <property type="protein sequence ID" value="KAA9039380.1"/>
    <property type="molecule type" value="Genomic_DNA"/>
</dbReference>
<gene>
    <name evidence="2" type="ORF">FW778_11160</name>
</gene>
<proteinExistence type="predicted"/>
<dbReference type="AlphaFoldDB" id="A0A5J5IGI2"/>
<feature type="transmembrane region" description="Helical" evidence="1">
    <location>
        <begin position="9"/>
        <end position="30"/>
    </location>
</feature>